<dbReference type="EMBL" id="JBHRYQ010000001">
    <property type="protein sequence ID" value="MFC3810133.1"/>
    <property type="molecule type" value="Genomic_DNA"/>
</dbReference>
<proteinExistence type="predicted"/>
<name>A0ABV7YW61_9BACT</name>
<feature type="chain" id="PRO_5045377030" evidence="1">
    <location>
        <begin position="26"/>
        <end position="508"/>
    </location>
</feature>
<keyword evidence="3" id="KW-1185">Reference proteome</keyword>
<keyword evidence="1" id="KW-0732">Signal</keyword>
<dbReference type="RefSeq" id="WP_379835988.1">
    <property type="nucleotide sequence ID" value="NZ_JBHRYQ010000001.1"/>
</dbReference>
<reference evidence="3" key="1">
    <citation type="journal article" date="2019" name="Int. J. Syst. Evol. Microbiol.">
        <title>The Global Catalogue of Microorganisms (GCM) 10K type strain sequencing project: providing services to taxonomists for standard genome sequencing and annotation.</title>
        <authorList>
            <consortium name="The Broad Institute Genomics Platform"/>
            <consortium name="The Broad Institute Genome Sequencing Center for Infectious Disease"/>
            <person name="Wu L."/>
            <person name="Ma J."/>
        </authorList>
    </citation>
    <scope>NUCLEOTIDE SEQUENCE [LARGE SCALE GENOMIC DNA]</scope>
    <source>
        <strain evidence="3">CECT 7956</strain>
    </source>
</reference>
<protein>
    <submittedName>
        <fullName evidence="2">Uncharacterized protein</fullName>
    </submittedName>
</protein>
<evidence type="ECO:0000256" key="1">
    <source>
        <dbReference type="SAM" id="SignalP"/>
    </source>
</evidence>
<evidence type="ECO:0000313" key="2">
    <source>
        <dbReference type="EMBL" id="MFC3810133.1"/>
    </source>
</evidence>
<comment type="caution">
    <text evidence="2">The sequence shown here is derived from an EMBL/GenBank/DDBJ whole genome shotgun (WGS) entry which is preliminary data.</text>
</comment>
<feature type="signal peptide" evidence="1">
    <location>
        <begin position="1"/>
        <end position="25"/>
    </location>
</feature>
<dbReference type="Proteomes" id="UP001595616">
    <property type="component" value="Unassembled WGS sequence"/>
</dbReference>
<accession>A0ABV7YW61</accession>
<gene>
    <name evidence="2" type="ORF">ACFOOI_05675</name>
</gene>
<sequence>MKYYLNTVLILVLLCFSLSSKKVCAQLIQDKEIKIPIDIDKIDDFSVHALKEDGVIILNSQKTFYSRKSLINVFKYDSTLNFVWKTTFEPGDNFNLEKYFIGETHFYCLFKEVDKENIKILKIDLNTGFGVISEAKMLTRMDINFFTAIDNKIVIGGSYNNRPVVELCRLFDGNAKVLPHVHSNYVAISGIEVNEATKELYVMLRDEKKCSFIFSVYDYEGKLIKTEELGDKDRSILNGKVLKIKTGELFLAGNFATSCSAYSSGFYFYPLLGVGGIQYYKFSDLQNFFSYLPEKRKSKVLSRLEKRRSKGKKDNLKYRLNMHEPIVDNNEIDLVAEVYYPEYKSNTNIVRTNLYDLRNNMPFYKEYNNYKFTHALLCVFDFEGKKAWDFSFDMGNLESSILNEKIQLTKIGENYMVAFPKDELIKSMTVSRNNEVLENNTLDMRYIDGEKVVSDISVELSAWYGQKYLAFGEKSQKNDGGYLSKVYFYVSRLTYQVPELRKTSELTK</sequence>
<evidence type="ECO:0000313" key="3">
    <source>
        <dbReference type="Proteomes" id="UP001595616"/>
    </source>
</evidence>
<organism evidence="2 3">
    <name type="scientific">Lacihabitans lacunae</name>
    <dbReference type="NCBI Taxonomy" id="1028214"/>
    <lineage>
        <taxon>Bacteria</taxon>
        <taxon>Pseudomonadati</taxon>
        <taxon>Bacteroidota</taxon>
        <taxon>Cytophagia</taxon>
        <taxon>Cytophagales</taxon>
        <taxon>Leadbetterellaceae</taxon>
        <taxon>Lacihabitans</taxon>
    </lineage>
</organism>